<dbReference type="STRING" id="361183.AMC99_02279"/>
<feature type="region of interest" description="Disordered" evidence="1">
    <location>
        <begin position="1"/>
        <end position="49"/>
    </location>
</feature>
<keyword evidence="3" id="KW-1185">Reference proteome</keyword>
<name>A0A0M4LW95_9SPHN</name>
<evidence type="ECO:0000256" key="1">
    <source>
        <dbReference type="SAM" id="MobiDB-lite"/>
    </source>
</evidence>
<sequence>MYWDESVADKGRRSGVDRRKAQLPFAGPDRRVNERRCGSDRRSSPRHDY</sequence>
<reference evidence="2 3" key="1">
    <citation type="submission" date="2015-09" db="EMBL/GenBank/DDBJ databases">
        <title>Complete genome sequence of a benzo[a]pyrene-degrading bacterium Altererythrobacter epoxidivorans CGMCC 1.7731T.</title>
        <authorList>
            <person name="Li Z."/>
            <person name="Cheng H."/>
            <person name="Huo Y."/>
            <person name="Xu X."/>
        </authorList>
    </citation>
    <scope>NUCLEOTIDE SEQUENCE [LARGE SCALE GENOMIC DNA]</scope>
    <source>
        <strain evidence="2 3">CGMCC 1.7731</strain>
    </source>
</reference>
<dbReference type="AlphaFoldDB" id="A0A0M4LW95"/>
<dbReference type="Proteomes" id="UP000057938">
    <property type="component" value="Chromosome"/>
</dbReference>
<dbReference type="EMBL" id="CP012669">
    <property type="protein sequence ID" value="ALE17554.1"/>
    <property type="molecule type" value="Genomic_DNA"/>
</dbReference>
<dbReference type="PATRIC" id="fig|361183.4.peg.2237"/>
<dbReference type="RefSeq" id="WP_157058312.1">
    <property type="nucleotide sequence ID" value="NZ_CP012669.1"/>
</dbReference>
<feature type="compositionally biased region" description="Basic and acidic residues" evidence="1">
    <location>
        <begin position="7"/>
        <end position="20"/>
    </location>
</feature>
<proteinExistence type="predicted"/>
<evidence type="ECO:0000313" key="3">
    <source>
        <dbReference type="Proteomes" id="UP000057938"/>
    </source>
</evidence>
<accession>A0A0M4LW95</accession>
<gene>
    <name evidence="2" type="ORF">AMC99_02279</name>
</gene>
<feature type="compositionally biased region" description="Basic and acidic residues" evidence="1">
    <location>
        <begin position="28"/>
        <end position="49"/>
    </location>
</feature>
<dbReference type="OrthoDB" id="7392204at2"/>
<protein>
    <submittedName>
        <fullName evidence="2">Uncharacterized protein</fullName>
    </submittedName>
</protein>
<dbReference type="KEGG" id="aep:AMC99_02279"/>
<organism evidence="2 3">
    <name type="scientific">Altererythrobacter epoxidivorans</name>
    <dbReference type="NCBI Taxonomy" id="361183"/>
    <lineage>
        <taxon>Bacteria</taxon>
        <taxon>Pseudomonadati</taxon>
        <taxon>Pseudomonadota</taxon>
        <taxon>Alphaproteobacteria</taxon>
        <taxon>Sphingomonadales</taxon>
        <taxon>Erythrobacteraceae</taxon>
        <taxon>Altererythrobacter</taxon>
    </lineage>
</organism>
<evidence type="ECO:0000313" key="2">
    <source>
        <dbReference type="EMBL" id="ALE17554.1"/>
    </source>
</evidence>